<dbReference type="EMBL" id="JAJJMB010016058">
    <property type="protein sequence ID" value="KAI3850193.1"/>
    <property type="molecule type" value="Genomic_DNA"/>
</dbReference>
<name>A0AAD4X6W9_9MAGN</name>
<dbReference type="SUPFAM" id="SSF143456">
    <property type="entry name" value="VC0467-like"/>
    <property type="match status" value="1"/>
</dbReference>
<comment type="caution">
    <text evidence="2">The sequence shown here is derived from an EMBL/GenBank/DDBJ whole genome shotgun (WGS) entry which is preliminary data.</text>
</comment>
<evidence type="ECO:0000256" key="1">
    <source>
        <dbReference type="SAM" id="MobiDB-lite"/>
    </source>
</evidence>
<dbReference type="Pfam" id="PF02622">
    <property type="entry name" value="DUF179"/>
    <property type="match status" value="1"/>
</dbReference>
<dbReference type="PANTHER" id="PTHR31984">
    <property type="entry name" value="TRANSPORTER, PUTATIVE (DUF179)-RELATED"/>
    <property type="match status" value="1"/>
</dbReference>
<protein>
    <submittedName>
        <fullName evidence="2">Uncharacterized protein</fullName>
    </submittedName>
</protein>
<reference evidence="2" key="1">
    <citation type="submission" date="2022-04" db="EMBL/GenBank/DDBJ databases">
        <title>A functionally conserved STORR gene fusion in Papaver species that diverged 16.8 million years ago.</title>
        <authorList>
            <person name="Catania T."/>
        </authorList>
    </citation>
    <scope>NUCLEOTIDE SEQUENCE</scope>
    <source>
        <strain evidence="2">S-188037</strain>
    </source>
</reference>
<evidence type="ECO:0000313" key="2">
    <source>
        <dbReference type="EMBL" id="KAI3850193.1"/>
    </source>
</evidence>
<dbReference type="Proteomes" id="UP001202328">
    <property type="component" value="Unassembled WGS sequence"/>
</dbReference>
<feature type="region of interest" description="Disordered" evidence="1">
    <location>
        <begin position="74"/>
        <end position="104"/>
    </location>
</feature>
<proteinExistence type="predicted"/>
<evidence type="ECO:0000313" key="3">
    <source>
        <dbReference type="Proteomes" id="UP001202328"/>
    </source>
</evidence>
<sequence length="346" mass="38295">MDVSLSSLHVNNHYNQVPSIATFSHRNSLIQKPFSYNSMRVIKFNQFEHKNPVKIVSRKVKTFPANRSLIVRATKEEDDDSHISSGGSGDQSIPDDGSEGTNRGKLDWRTVRAGFVARKEVLVVDSGSTTQEGVSSISSTPLGSKWAHPLSALENGCVLVATEKLDDVQTFERTVVFLLRSGNTDPRQGPFGLVINRPLQKRIKDMNPTNQNLATTFADCFLHYGGPLEASMFLLSTGESSQSFGSEKVIPGLCYGARNRLDEAAGLVKKGILKPQDFRFFVGYAGWQMDQLKEEIESGFWILAATSPNLIWESLSGSSSEGLWEEILQLMGGRYAEMSRKPKRNS</sequence>
<organism evidence="2 3">
    <name type="scientific">Papaver atlanticum</name>
    <dbReference type="NCBI Taxonomy" id="357466"/>
    <lineage>
        <taxon>Eukaryota</taxon>
        <taxon>Viridiplantae</taxon>
        <taxon>Streptophyta</taxon>
        <taxon>Embryophyta</taxon>
        <taxon>Tracheophyta</taxon>
        <taxon>Spermatophyta</taxon>
        <taxon>Magnoliopsida</taxon>
        <taxon>Ranunculales</taxon>
        <taxon>Papaveraceae</taxon>
        <taxon>Papaveroideae</taxon>
        <taxon>Papaver</taxon>
    </lineage>
</organism>
<gene>
    <name evidence="2" type="ORF">MKW98_008495</name>
</gene>
<keyword evidence="3" id="KW-1185">Reference proteome</keyword>
<dbReference type="PANTHER" id="PTHR31984:SF11">
    <property type="entry name" value="TRANSPORTER, PUTATIVE (DUF179)-RELATED"/>
    <property type="match status" value="1"/>
</dbReference>
<dbReference type="InterPro" id="IPR003774">
    <property type="entry name" value="AlgH-like"/>
</dbReference>
<accession>A0AAD4X6W9</accession>
<dbReference type="AlphaFoldDB" id="A0AAD4X6W9"/>
<dbReference type="Gene3D" id="3.40.1740.10">
    <property type="entry name" value="VC0467-like"/>
    <property type="match status" value="1"/>
</dbReference>